<feature type="binding site" evidence="14 15">
    <location>
        <position position="130"/>
    </location>
    <ligand>
        <name>a divalent metal cation</name>
        <dbReference type="ChEBI" id="CHEBI:60240"/>
    </ligand>
</feature>
<dbReference type="EMBL" id="FXBL01000004">
    <property type="protein sequence ID" value="SMH41138.1"/>
    <property type="molecule type" value="Genomic_DNA"/>
</dbReference>
<comment type="function">
    <text evidence="3 14 16">Endonuclease that specifically degrades the RNA of RNA-DNA hybrids.</text>
</comment>
<evidence type="ECO:0000256" key="1">
    <source>
        <dbReference type="ARBA" id="ARBA00000077"/>
    </source>
</evidence>
<evidence type="ECO:0000256" key="4">
    <source>
        <dbReference type="ARBA" id="ARBA00004496"/>
    </source>
</evidence>
<keyword evidence="12 14" id="KW-0378">Hydrolase</keyword>
<dbReference type="PANTHER" id="PTHR10954:SF18">
    <property type="entry name" value="RIBONUCLEASE HII"/>
    <property type="match status" value="1"/>
</dbReference>
<evidence type="ECO:0000256" key="9">
    <source>
        <dbReference type="ARBA" id="ARBA00022722"/>
    </source>
</evidence>
<sequence>MARPRSDSPLLFDIPLKPDFSVERRSRKRGVWPVAGTDEAGRGPLAGPVVAAAVILDPDAIPDGLDDSKRMTLEARERVYLTIIGSAISVGVASVCAVSIDRSDIRKASLEAMRRAVAALSLPPLLVLADGRDIPPGLACEGQALVKGDQRSQSIAAASIVAKVTRDRMLAHCGTIHPAYGFERHAGYGTEAHLAGIGAHGPLPGLHRMSFSPFKAA</sequence>
<keyword evidence="11 14" id="KW-0255">Endonuclease</keyword>
<dbReference type="InterPro" id="IPR022898">
    <property type="entry name" value="RNase_HII"/>
</dbReference>
<feature type="domain" description="RNase H type-2" evidence="18">
    <location>
        <begin position="32"/>
        <end position="217"/>
    </location>
</feature>
<dbReference type="EC" id="3.1.26.4" evidence="6 14"/>
<evidence type="ECO:0000256" key="13">
    <source>
        <dbReference type="ARBA" id="ARBA00023211"/>
    </source>
</evidence>
<dbReference type="GO" id="GO:0043137">
    <property type="term" value="P:DNA replication, removal of RNA primer"/>
    <property type="evidence" value="ECO:0007669"/>
    <property type="project" value="TreeGrafter"/>
</dbReference>
<keyword evidence="8 14" id="KW-0963">Cytoplasm</keyword>
<evidence type="ECO:0000256" key="17">
    <source>
        <dbReference type="SAM" id="Phobius"/>
    </source>
</evidence>
<evidence type="ECO:0000256" key="5">
    <source>
        <dbReference type="ARBA" id="ARBA00007383"/>
    </source>
</evidence>
<comment type="catalytic activity">
    <reaction evidence="1 14 15 16">
        <text>Endonucleolytic cleavage to 5'-phosphomonoester.</text>
        <dbReference type="EC" id="3.1.26.4"/>
    </reaction>
</comment>
<evidence type="ECO:0000256" key="6">
    <source>
        <dbReference type="ARBA" id="ARBA00012180"/>
    </source>
</evidence>
<keyword evidence="9 14" id="KW-0540">Nuclease</keyword>
<dbReference type="CDD" id="cd07182">
    <property type="entry name" value="RNase_HII_bacteria_HII_like"/>
    <property type="match status" value="1"/>
</dbReference>
<dbReference type="GO" id="GO:0030145">
    <property type="term" value="F:manganese ion binding"/>
    <property type="evidence" value="ECO:0007669"/>
    <property type="project" value="UniProtKB-UniRule"/>
</dbReference>
<dbReference type="RefSeq" id="WP_085464435.1">
    <property type="nucleotide sequence ID" value="NZ_FXBL01000004.1"/>
</dbReference>
<dbReference type="SUPFAM" id="SSF53098">
    <property type="entry name" value="Ribonuclease H-like"/>
    <property type="match status" value="1"/>
</dbReference>
<organism evidence="19 20">
    <name type="scientific">Mesorhizobium australicum</name>
    <dbReference type="NCBI Taxonomy" id="536018"/>
    <lineage>
        <taxon>Bacteria</taxon>
        <taxon>Pseudomonadati</taxon>
        <taxon>Pseudomonadota</taxon>
        <taxon>Alphaproteobacteria</taxon>
        <taxon>Hyphomicrobiales</taxon>
        <taxon>Phyllobacteriaceae</taxon>
        <taxon>Mesorhizobium</taxon>
    </lineage>
</organism>
<feature type="transmembrane region" description="Helical" evidence="17">
    <location>
        <begin position="79"/>
        <end position="100"/>
    </location>
</feature>
<comment type="similarity">
    <text evidence="5 14 16">Belongs to the RNase HII family.</text>
</comment>
<keyword evidence="17" id="KW-0812">Transmembrane</keyword>
<dbReference type="InterPro" id="IPR012337">
    <property type="entry name" value="RNaseH-like_sf"/>
</dbReference>
<evidence type="ECO:0000259" key="18">
    <source>
        <dbReference type="PROSITE" id="PS51975"/>
    </source>
</evidence>
<feature type="binding site" evidence="14 15">
    <location>
        <position position="38"/>
    </location>
    <ligand>
        <name>a divalent metal cation</name>
        <dbReference type="ChEBI" id="CHEBI:60240"/>
    </ligand>
</feature>
<accession>A0A1X7NSE1</accession>
<dbReference type="GO" id="GO:0004523">
    <property type="term" value="F:RNA-DNA hybrid ribonuclease activity"/>
    <property type="evidence" value="ECO:0007669"/>
    <property type="project" value="UniProtKB-UniRule"/>
</dbReference>
<evidence type="ECO:0000313" key="19">
    <source>
        <dbReference type="EMBL" id="SMH41138.1"/>
    </source>
</evidence>
<dbReference type="InterPro" id="IPR036397">
    <property type="entry name" value="RNaseH_sf"/>
</dbReference>
<dbReference type="GO" id="GO:0003723">
    <property type="term" value="F:RNA binding"/>
    <property type="evidence" value="ECO:0007669"/>
    <property type="project" value="UniProtKB-UniRule"/>
</dbReference>
<gene>
    <name evidence="14" type="primary">rnhB</name>
    <name evidence="19" type="ORF">SAMN02982922_2489</name>
</gene>
<dbReference type="GO" id="GO:0005737">
    <property type="term" value="C:cytoplasm"/>
    <property type="evidence" value="ECO:0007669"/>
    <property type="project" value="UniProtKB-SubCell"/>
</dbReference>
<dbReference type="GO" id="GO:0032299">
    <property type="term" value="C:ribonuclease H2 complex"/>
    <property type="evidence" value="ECO:0007669"/>
    <property type="project" value="TreeGrafter"/>
</dbReference>
<keyword evidence="17" id="KW-1133">Transmembrane helix</keyword>
<reference evidence="19 20" key="1">
    <citation type="submission" date="2017-04" db="EMBL/GenBank/DDBJ databases">
        <authorList>
            <person name="Afonso C.L."/>
            <person name="Miller P.J."/>
            <person name="Scott M.A."/>
            <person name="Spackman E."/>
            <person name="Goraichik I."/>
            <person name="Dimitrov K.M."/>
            <person name="Suarez D.L."/>
            <person name="Swayne D.E."/>
        </authorList>
    </citation>
    <scope>NUCLEOTIDE SEQUENCE [LARGE SCALE GENOMIC DNA]</scope>
    <source>
        <strain evidence="19 20">B5P</strain>
    </source>
</reference>
<evidence type="ECO:0000256" key="15">
    <source>
        <dbReference type="PROSITE-ProRule" id="PRU01319"/>
    </source>
</evidence>
<feature type="binding site" evidence="14 15">
    <location>
        <position position="39"/>
    </location>
    <ligand>
        <name>a divalent metal cation</name>
        <dbReference type="ChEBI" id="CHEBI:60240"/>
    </ligand>
</feature>
<name>A0A1X7NSE1_9HYPH</name>
<evidence type="ECO:0000256" key="3">
    <source>
        <dbReference type="ARBA" id="ARBA00004065"/>
    </source>
</evidence>
<evidence type="ECO:0000256" key="12">
    <source>
        <dbReference type="ARBA" id="ARBA00022801"/>
    </source>
</evidence>
<keyword evidence="20" id="KW-1185">Reference proteome</keyword>
<dbReference type="PANTHER" id="PTHR10954">
    <property type="entry name" value="RIBONUCLEASE H2 SUBUNIT A"/>
    <property type="match status" value="1"/>
</dbReference>
<dbReference type="AlphaFoldDB" id="A0A1X7NSE1"/>
<dbReference type="OrthoDB" id="9803420at2"/>
<dbReference type="NCBIfam" id="NF000595">
    <property type="entry name" value="PRK00015.1-3"/>
    <property type="match status" value="1"/>
</dbReference>
<keyword evidence="13 14" id="KW-0464">Manganese</keyword>
<dbReference type="Proteomes" id="UP000193083">
    <property type="component" value="Unassembled WGS sequence"/>
</dbReference>
<protein>
    <recommendedName>
        <fullName evidence="7 14">Ribonuclease HII</fullName>
        <shortName evidence="14">RNase HII</shortName>
        <ecNumber evidence="6 14">3.1.26.4</ecNumber>
    </recommendedName>
</protein>
<evidence type="ECO:0000256" key="10">
    <source>
        <dbReference type="ARBA" id="ARBA00022723"/>
    </source>
</evidence>
<dbReference type="GO" id="GO:0006298">
    <property type="term" value="P:mismatch repair"/>
    <property type="evidence" value="ECO:0007669"/>
    <property type="project" value="TreeGrafter"/>
</dbReference>
<keyword evidence="10 14" id="KW-0479">Metal-binding</keyword>
<dbReference type="HAMAP" id="MF_00052_B">
    <property type="entry name" value="RNase_HII_B"/>
    <property type="match status" value="1"/>
</dbReference>
<dbReference type="InterPro" id="IPR024567">
    <property type="entry name" value="RNase_HII/HIII_dom"/>
</dbReference>
<comment type="cofactor">
    <cofactor evidence="2">
        <name>Mg(2+)</name>
        <dbReference type="ChEBI" id="CHEBI:18420"/>
    </cofactor>
</comment>
<keyword evidence="17" id="KW-0472">Membrane</keyword>
<evidence type="ECO:0000256" key="16">
    <source>
        <dbReference type="RuleBase" id="RU003515"/>
    </source>
</evidence>
<dbReference type="InterPro" id="IPR001352">
    <property type="entry name" value="RNase_HII/HIII"/>
</dbReference>
<comment type="cofactor">
    <cofactor evidence="14 15">
        <name>Mn(2+)</name>
        <dbReference type="ChEBI" id="CHEBI:29035"/>
    </cofactor>
    <cofactor evidence="14 15">
        <name>Mg(2+)</name>
        <dbReference type="ChEBI" id="CHEBI:18420"/>
    </cofactor>
    <text evidence="14 15">Manganese or magnesium. Binds 1 divalent metal ion per monomer in the absence of substrate. May bind a second metal ion after substrate binding.</text>
</comment>
<evidence type="ECO:0000256" key="14">
    <source>
        <dbReference type="HAMAP-Rule" id="MF_00052"/>
    </source>
</evidence>
<comment type="subcellular location">
    <subcellularLocation>
        <location evidence="4 14">Cytoplasm</location>
    </subcellularLocation>
</comment>
<dbReference type="Pfam" id="PF01351">
    <property type="entry name" value="RNase_HII"/>
    <property type="match status" value="1"/>
</dbReference>
<dbReference type="Gene3D" id="3.30.420.10">
    <property type="entry name" value="Ribonuclease H-like superfamily/Ribonuclease H"/>
    <property type="match status" value="1"/>
</dbReference>
<dbReference type="PROSITE" id="PS51975">
    <property type="entry name" value="RNASE_H_2"/>
    <property type="match status" value="1"/>
</dbReference>
<evidence type="ECO:0000256" key="8">
    <source>
        <dbReference type="ARBA" id="ARBA00022490"/>
    </source>
</evidence>
<evidence type="ECO:0000256" key="11">
    <source>
        <dbReference type="ARBA" id="ARBA00022759"/>
    </source>
</evidence>
<evidence type="ECO:0000313" key="20">
    <source>
        <dbReference type="Proteomes" id="UP000193083"/>
    </source>
</evidence>
<evidence type="ECO:0000256" key="7">
    <source>
        <dbReference type="ARBA" id="ARBA00019179"/>
    </source>
</evidence>
<proteinExistence type="inferred from homology"/>
<evidence type="ECO:0000256" key="2">
    <source>
        <dbReference type="ARBA" id="ARBA00001946"/>
    </source>
</evidence>